<feature type="non-terminal residue" evidence="1">
    <location>
        <position position="1"/>
    </location>
</feature>
<dbReference type="AlphaFoldDB" id="A0A382V476"/>
<organism evidence="1">
    <name type="scientific">marine metagenome</name>
    <dbReference type="NCBI Taxonomy" id="408172"/>
    <lineage>
        <taxon>unclassified sequences</taxon>
        <taxon>metagenomes</taxon>
        <taxon>ecological metagenomes</taxon>
    </lineage>
</organism>
<accession>A0A382V476</accession>
<proteinExistence type="predicted"/>
<feature type="non-terminal residue" evidence="1">
    <location>
        <position position="138"/>
    </location>
</feature>
<name>A0A382V476_9ZZZZ</name>
<reference evidence="1" key="1">
    <citation type="submission" date="2018-05" db="EMBL/GenBank/DDBJ databases">
        <authorList>
            <person name="Lanie J.A."/>
            <person name="Ng W.-L."/>
            <person name="Kazmierczak K.M."/>
            <person name="Andrzejewski T.M."/>
            <person name="Davidsen T.M."/>
            <person name="Wayne K.J."/>
            <person name="Tettelin H."/>
            <person name="Glass J.I."/>
            <person name="Rusch D."/>
            <person name="Podicherti R."/>
            <person name="Tsui H.-C.T."/>
            <person name="Winkler M.E."/>
        </authorList>
    </citation>
    <scope>NUCLEOTIDE SEQUENCE</scope>
</reference>
<evidence type="ECO:0000313" key="1">
    <source>
        <dbReference type="EMBL" id="SVD41292.1"/>
    </source>
</evidence>
<dbReference type="EMBL" id="UINC01149057">
    <property type="protein sequence ID" value="SVD41292.1"/>
    <property type="molecule type" value="Genomic_DNA"/>
</dbReference>
<gene>
    <name evidence="1" type="ORF">METZ01_LOCUS394146</name>
</gene>
<protein>
    <recommendedName>
        <fullName evidence="2">Outer membrane lipoprotein-sorting protein</fullName>
    </recommendedName>
</protein>
<evidence type="ECO:0008006" key="2">
    <source>
        <dbReference type="Google" id="ProtNLM"/>
    </source>
</evidence>
<sequence>MKIIQIIIYGLIFSLLNGGDETVEEILLKTFHRLDSINHQFTVHFEQTGKKKKNNNYRVFVNWPEDGEILRETRVEPIQHDKKKPSSFWEHRFRDGRKSKKWITLPVTGKLKDVSKKKSKKKFSLEDLEYSEEDIKNN</sequence>